<feature type="chain" id="PRO_5017720626" evidence="2">
    <location>
        <begin position="18"/>
        <end position="99"/>
    </location>
</feature>
<feature type="region of interest" description="Disordered" evidence="1">
    <location>
        <begin position="19"/>
        <end position="70"/>
    </location>
</feature>
<dbReference type="AlphaFoldDB" id="A0A3E2HNS1"/>
<evidence type="ECO:0000256" key="1">
    <source>
        <dbReference type="SAM" id="MobiDB-lite"/>
    </source>
</evidence>
<evidence type="ECO:0000256" key="2">
    <source>
        <dbReference type="SAM" id="SignalP"/>
    </source>
</evidence>
<feature type="signal peptide" evidence="2">
    <location>
        <begin position="1"/>
        <end position="17"/>
    </location>
</feature>
<name>A0A3E2HNS1_SCYLI</name>
<organism evidence="3 4">
    <name type="scientific">Scytalidium lignicola</name>
    <name type="common">Hyphomycete</name>
    <dbReference type="NCBI Taxonomy" id="5539"/>
    <lineage>
        <taxon>Eukaryota</taxon>
        <taxon>Fungi</taxon>
        <taxon>Dikarya</taxon>
        <taxon>Ascomycota</taxon>
        <taxon>Pezizomycotina</taxon>
        <taxon>Leotiomycetes</taxon>
        <taxon>Leotiomycetes incertae sedis</taxon>
        <taxon>Scytalidium</taxon>
    </lineage>
</organism>
<accession>A0A3E2HNS1</accession>
<protein>
    <submittedName>
        <fullName evidence="3">Uncharacterized protein</fullName>
    </submittedName>
</protein>
<keyword evidence="2" id="KW-0732">Signal</keyword>
<dbReference type="EMBL" id="NCSJ02000013">
    <property type="protein sequence ID" value="RFU35035.1"/>
    <property type="molecule type" value="Genomic_DNA"/>
</dbReference>
<sequence length="99" mass="11034">MVFGLILLAVTGTVVYKQQKKNPNSRLNRYKAKKAAKKNGQLEQTREMEEGGDLNTVDTSAPLPPPYHDFGDEKELQIHVEEVAAPEIPVRSSQRVGKC</sequence>
<feature type="compositionally biased region" description="Basic residues" evidence="1">
    <location>
        <begin position="28"/>
        <end position="37"/>
    </location>
</feature>
<feature type="non-terminal residue" evidence="3">
    <location>
        <position position="99"/>
    </location>
</feature>
<feature type="non-terminal residue" evidence="3">
    <location>
        <position position="1"/>
    </location>
</feature>
<reference evidence="3 4" key="1">
    <citation type="submission" date="2018-05" db="EMBL/GenBank/DDBJ databases">
        <title>Draft genome sequence of Scytalidium lignicola DSM 105466, a ubiquitous saprotrophic fungus.</title>
        <authorList>
            <person name="Buettner E."/>
            <person name="Gebauer A.M."/>
            <person name="Hofrichter M."/>
            <person name="Liers C."/>
            <person name="Kellner H."/>
        </authorList>
    </citation>
    <scope>NUCLEOTIDE SEQUENCE [LARGE SCALE GENOMIC DNA]</scope>
    <source>
        <strain evidence="3 4">DSM 105466</strain>
    </source>
</reference>
<gene>
    <name evidence="3" type="ORF">B7463_g1303</name>
</gene>
<dbReference type="OrthoDB" id="10446098at2759"/>
<dbReference type="Proteomes" id="UP000258309">
    <property type="component" value="Unassembled WGS sequence"/>
</dbReference>
<proteinExistence type="predicted"/>
<evidence type="ECO:0000313" key="3">
    <source>
        <dbReference type="EMBL" id="RFU35035.1"/>
    </source>
</evidence>
<comment type="caution">
    <text evidence="3">The sequence shown here is derived from an EMBL/GenBank/DDBJ whole genome shotgun (WGS) entry which is preliminary data.</text>
</comment>
<evidence type="ECO:0000313" key="4">
    <source>
        <dbReference type="Proteomes" id="UP000258309"/>
    </source>
</evidence>
<keyword evidence="4" id="KW-1185">Reference proteome</keyword>